<proteinExistence type="inferred from homology"/>
<dbReference type="AlphaFoldDB" id="A0A212S240"/>
<dbReference type="Pfam" id="PF13844">
    <property type="entry name" value="Glyco_transf_41"/>
    <property type="match status" value="2"/>
</dbReference>
<protein>
    <recommendedName>
        <fullName evidence="3">protein O-GlcNAc transferase</fullName>
        <ecNumber evidence="3">2.4.1.255</ecNumber>
    </recommendedName>
</protein>
<dbReference type="PROSITE" id="PS50005">
    <property type="entry name" value="TPR"/>
    <property type="match status" value="5"/>
</dbReference>
<evidence type="ECO:0000256" key="5">
    <source>
        <dbReference type="ARBA" id="ARBA00022679"/>
    </source>
</evidence>
<dbReference type="Gene3D" id="1.25.40.10">
    <property type="entry name" value="Tetratricopeptide repeat domain"/>
    <property type="match status" value="4"/>
</dbReference>
<evidence type="ECO:0000256" key="8">
    <source>
        <dbReference type="PROSITE-ProRule" id="PRU00339"/>
    </source>
</evidence>
<feature type="repeat" description="TPR" evidence="8">
    <location>
        <begin position="305"/>
        <end position="338"/>
    </location>
</feature>
<dbReference type="RefSeq" id="WP_088562997.1">
    <property type="nucleotide sequence ID" value="NZ_FYEH01000020.1"/>
</dbReference>
<dbReference type="InterPro" id="IPR029489">
    <property type="entry name" value="OGT/SEC/SPY_C"/>
</dbReference>
<evidence type="ECO:0000256" key="6">
    <source>
        <dbReference type="ARBA" id="ARBA00022737"/>
    </source>
</evidence>
<reference evidence="11 12" key="1">
    <citation type="submission" date="2017-06" db="EMBL/GenBank/DDBJ databases">
        <authorList>
            <person name="Kim H.J."/>
            <person name="Triplett B.A."/>
        </authorList>
    </citation>
    <scope>NUCLEOTIDE SEQUENCE [LARGE SCALE GENOMIC DNA]</scope>
    <source>
        <strain evidence="11 12">B29T1</strain>
    </source>
</reference>
<gene>
    <name evidence="11" type="ORF">SAMN07250955_12043</name>
</gene>
<evidence type="ECO:0000256" key="9">
    <source>
        <dbReference type="SAM" id="MobiDB-lite"/>
    </source>
</evidence>
<feature type="domain" description="O-GlcNAc transferase C-terminal" evidence="10">
    <location>
        <begin position="416"/>
        <end position="573"/>
    </location>
</feature>
<evidence type="ECO:0000256" key="4">
    <source>
        <dbReference type="ARBA" id="ARBA00022676"/>
    </source>
</evidence>
<comment type="pathway">
    <text evidence="1">Protein modification; protein glycosylation.</text>
</comment>
<keyword evidence="7 8" id="KW-0802">TPR repeat</keyword>
<dbReference type="PANTHER" id="PTHR44998:SF1">
    <property type="entry name" value="UDP-N-ACETYLGLUCOSAMINE--PEPTIDE N-ACETYLGLUCOSAMINYLTRANSFERASE 110 KDA SUBUNIT"/>
    <property type="match status" value="1"/>
</dbReference>
<evidence type="ECO:0000313" key="12">
    <source>
        <dbReference type="Proteomes" id="UP000197065"/>
    </source>
</evidence>
<organism evidence="11 12">
    <name type="scientific">Arboricoccus pini</name>
    <dbReference type="NCBI Taxonomy" id="1963835"/>
    <lineage>
        <taxon>Bacteria</taxon>
        <taxon>Pseudomonadati</taxon>
        <taxon>Pseudomonadota</taxon>
        <taxon>Alphaproteobacteria</taxon>
        <taxon>Geminicoccales</taxon>
        <taxon>Geminicoccaceae</taxon>
        <taxon>Arboricoccus</taxon>
    </lineage>
</organism>
<evidence type="ECO:0000313" key="11">
    <source>
        <dbReference type="EMBL" id="SNB79178.1"/>
    </source>
</evidence>
<keyword evidence="6" id="KW-0677">Repeat</keyword>
<dbReference type="InterPro" id="IPR011990">
    <property type="entry name" value="TPR-like_helical_dom_sf"/>
</dbReference>
<keyword evidence="4" id="KW-0328">Glycosyltransferase</keyword>
<dbReference type="EC" id="2.4.1.255" evidence="3"/>
<dbReference type="PANTHER" id="PTHR44998">
    <property type="match status" value="1"/>
</dbReference>
<comment type="similarity">
    <text evidence="2">Belongs to the glycosyltransferase 41 family. O-GlcNAc transferase subfamily.</text>
</comment>
<feature type="repeat" description="TPR" evidence="8">
    <location>
        <begin position="101"/>
        <end position="134"/>
    </location>
</feature>
<dbReference type="InterPro" id="IPR019734">
    <property type="entry name" value="TPR_rpt"/>
</dbReference>
<dbReference type="Gene3D" id="3.40.50.11380">
    <property type="match status" value="1"/>
</dbReference>
<evidence type="ECO:0000256" key="2">
    <source>
        <dbReference type="ARBA" id="ARBA00005386"/>
    </source>
</evidence>
<dbReference type="Pfam" id="PF13424">
    <property type="entry name" value="TPR_12"/>
    <property type="match status" value="1"/>
</dbReference>
<dbReference type="OrthoDB" id="146908at2"/>
<name>A0A212S240_9PROT</name>
<feature type="region of interest" description="Disordered" evidence="9">
    <location>
        <begin position="1"/>
        <end position="20"/>
    </location>
</feature>
<dbReference type="Pfam" id="PF13181">
    <property type="entry name" value="TPR_8"/>
    <property type="match status" value="2"/>
</dbReference>
<dbReference type="GO" id="GO:0097363">
    <property type="term" value="F:protein O-acetylglucosaminyltransferase activity"/>
    <property type="evidence" value="ECO:0007669"/>
    <property type="project" value="UniProtKB-EC"/>
</dbReference>
<keyword evidence="12" id="KW-1185">Reference proteome</keyword>
<sequence length="790" mass="86786">MSPPELASSPMPQTGPRPAFAAVLPPGPPTSFVEELLHDALAHHQAGNLTEAERFYRAVLDREPRQPDALHLLGLCLAAVGRVEEGISSVRRLLAFWPDDARPHFLLGNLLAESGQAEQAVLAYDTALALDADGLEARVNRANVLQQLQRFAEALEGYDQVLAAGLRLGSVLSSRGNVLHALGRHEEALLAHDEAVATAPGDGALLSNRGIVLVALGRLEQARECYEQALAALPSHPALLTNLGNVLHDLERFAEAKTCYERALAVAPEDPTAWTNLGTALESLGRVGDALACYVRSLELRPASTGTLSSLGNLLVRLKRHDDAALIFARLVELAPDHDYAQGSLLAARLRSCDWQGYDELLERTLAGIDAGRPVALPFVALLWSRGPQDDLRVAEATVRRRHPARPPLWRGQRYRHERIRLAYVGTVFNDHVTAQLMAGVFEQHDRDRFETLAISFGPDSQDPLQDRVRSAFERFVDVRAMGVSAIARLMHEMEIDIAVDLNGHTADARLDIFAHRPAPLQVNYLSYPGTLGAPYLDYLIADRHIVPPADEACYSEQVARLPFSYQPNDDKRVIAAERPTRAQCGLPEDAFVFCSFNNAAKLNPAMFEAWMDLLRDTPNSVLWLLRSNETVALNLRREASARSVAPERLVFAPFLAQAQNLARLGLADLFLDSLPFNAHTTASDALWAGVPLLTCTGTNFAGRVATGVLHALDLPELVTDSLEAYLALANQLATQPRRLNALKARLRGNRQTAPLFNTSMFTRHLEAAYQTMWQRHEQGLPPKSFDVPA</sequence>
<keyword evidence="5 11" id="KW-0808">Transferase</keyword>
<dbReference type="SMART" id="SM00028">
    <property type="entry name" value="TPR"/>
    <property type="match status" value="9"/>
</dbReference>
<accession>A0A212S240</accession>
<evidence type="ECO:0000256" key="3">
    <source>
        <dbReference type="ARBA" id="ARBA00011970"/>
    </source>
</evidence>
<dbReference type="Pfam" id="PF13432">
    <property type="entry name" value="TPR_16"/>
    <property type="match status" value="2"/>
</dbReference>
<feature type="repeat" description="TPR" evidence="8">
    <location>
        <begin position="271"/>
        <end position="304"/>
    </location>
</feature>
<feature type="repeat" description="TPR" evidence="8">
    <location>
        <begin position="237"/>
        <end position="270"/>
    </location>
</feature>
<feature type="repeat" description="TPR" evidence="8">
    <location>
        <begin position="203"/>
        <end position="236"/>
    </location>
</feature>
<evidence type="ECO:0000256" key="1">
    <source>
        <dbReference type="ARBA" id="ARBA00004922"/>
    </source>
</evidence>
<dbReference type="EMBL" id="FYEH01000020">
    <property type="protein sequence ID" value="SNB79178.1"/>
    <property type="molecule type" value="Genomic_DNA"/>
</dbReference>
<dbReference type="Proteomes" id="UP000197065">
    <property type="component" value="Unassembled WGS sequence"/>
</dbReference>
<dbReference type="SUPFAM" id="SSF48452">
    <property type="entry name" value="TPR-like"/>
    <property type="match status" value="1"/>
</dbReference>
<evidence type="ECO:0000259" key="10">
    <source>
        <dbReference type="Pfam" id="PF13844"/>
    </source>
</evidence>
<feature type="domain" description="O-GlcNAc transferase C-terminal" evidence="10">
    <location>
        <begin position="581"/>
        <end position="765"/>
    </location>
</feature>
<evidence type="ECO:0000256" key="7">
    <source>
        <dbReference type="ARBA" id="ARBA00022803"/>
    </source>
</evidence>
<dbReference type="Gene3D" id="3.40.50.2000">
    <property type="entry name" value="Glycogen Phosphorylase B"/>
    <property type="match status" value="1"/>
</dbReference>